<comment type="subcellular location">
    <subcellularLocation>
        <location evidence="1">Membrane</location>
    </subcellularLocation>
</comment>
<keyword evidence="2 5" id="KW-0812">Transmembrane</keyword>
<dbReference type="KEGG" id="coy:HF329_01395"/>
<keyword evidence="4 5" id="KW-0472">Membrane</keyword>
<reference evidence="9" key="1">
    <citation type="submission" date="2020-04" db="EMBL/GenBank/DDBJ databases">
        <authorList>
            <person name="Kittiwongwattana C."/>
        </authorList>
    </citation>
    <scope>NUCLEOTIDE SEQUENCE [LARGE SCALE GENOMIC DNA]</scope>
    <source>
        <strain evidence="8 10">1303</strain>
        <strain evidence="9">1310</strain>
    </source>
</reference>
<reference evidence="7" key="2">
    <citation type="submission" date="2020-09" db="EMBL/GenBank/DDBJ databases">
        <authorList>
            <person name="Kittiwongwattana C."/>
        </authorList>
    </citation>
    <scope>NUCLEOTIDE SEQUENCE</scope>
    <source>
        <strain evidence="10">1303</strain>
        <strain evidence="7">1310</strain>
    </source>
</reference>
<evidence type="ECO:0000313" key="8">
    <source>
        <dbReference type="EMBL" id="QJB42480.1"/>
    </source>
</evidence>
<dbReference type="InterPro" id="IPR010920">
    <property type="entry name" value="LSM_dom_sf"/>
</dbReference>
<dbReference type="Gene3D" id="2.30.30.60">
    <property type="match status" value="1"/>
</dbReference>
<evidence type="ECO:0000313" key="10">
    <source>
        <dbReference type="Proteomes" id="UP000503144"/>
    </source>
</evidence>
<sequence>MWNDILEKTDHLPNILWDLMLVGISVIAGWLIKFLLSLFLRRTTVKEGDFSLIHSVLFHLGKAFNYFLPLLILNMLMPLMRVPAKDEVLLNRIVEIALTLSFAALMIGAVKVLEDYVYHTYDLKKANNLKERKIRTQLQFVRKLAISVILVLTACAILLSFDSLRKLGAGLLTGVGVGGIIIGFAAQKSLGNLLAGFQIAFTQPIRIDDVLVVEGEWGRVEEITLTYVVLNIWDQRKLILPINYFIEKPFQNWTRTGSEILGTAFFYLDYTAPVDKIRDAFNRLLQASPLWDRRASALQITNTTERTIEVRTLMSAATSGNAFDLRCYIREELVKYIRENHPECLPKTRAIVSQSS</sequence>
<feature type="transmembrane region" description="Helical" evidence="5">
    <location>
        <begin position="20"/>
        <end position="40"/>
    </location>
</feature>
<accession>A0AAE6ZMJ3</accession>
<dbReference type="EMBL" id="CP051204">
    <property type="protein sequence ID" value="QJB42480.1"/>
    <property type="molecule type" value="Genomic_DNA"/>
</dbReference>
<evidence type="ECO:0000256" key="2">
    <source>
        <dbReference type="ARBA" id="ARBA00022692"/>
    </source>
</evidence>
<dbReference type="InterPro" id="IPR006685">
    <property type="entry name" value="MscS_channel_2nd"/>
</dbReference>
<dbReference type="AlphaFoldDB" id="A0AAE6ZMJ3"/>
<keyword evidence="3 5" id="KW-1133">Transmembrane helix</keyword>
<dbReference type="Pfam" id="PF00924">
    <property type="entry name" value="MS_channel_2nd"/>
    <property type="match status" value="1"/>
</dbReference>
<dbReference type="EMBL" id="CP051205">
    <property type="protein sequence ID" value="QJB35979.1"/>
    <property type="molecule type" value="Genomic_DNA"/>
</dbReference>
<protein>
    <submittedName>
        <fullName evidence="7">Mechanosensitive ion channel</fullName>
    </submittedName>
</protein>
<dbReference type="GO" id="GO:0016020">
    <property type="term" value="C:membrane"/>
    <property type="evidence" value="ECO:0007669"/>
    <property type="project" value="UniProtKB-SubCell"/>
</dbReference>
<dbReference type="PANTHER" id="PTHR30566:SF25">
    <property type="entry name" value="INNER MEMBRANE PROTEIN"/>
    <property type="match status" value="1"/>
</dbReference>
<evidence type="ECO:0000256" key="4">
    <source>
        <dbReference type="ARBA" id="ARBA00023136"/>
    </source>
</evidence>
<evidence type="ECO:0000256" key="3">
    <source>
        <dbReference type="ARBA" id="ARBA00022989"/>
    </source>
</evidence>
<feature type="transmembrane region" description="Helical" evidence="5">
    <location>
        <begin position="167"/>
        <end position="186"/>
    </location>
</feature>
<feature type="transmembrane region" description="Helical" evidence="5">
    <location>
        <begin position="52"/>
        <end position="76"/>
    </location>
</feature>
<evidence type="ECO:0000313" key="9">
    <source>
        <dbReference type="Proteomes" id="UP000502421"/>
    </source>
</evidence>
<dbReference type="Proteomes" id="UP000503144">
    <property type="component" value="Chromosome"/>
</dbReference>
<proteinExistence type="predicted"/>
<dbReference type="SUPFAM" id="SSF50182">
    <property type="entry name" value="Sm-like ribonucleoproteins"/>
    <property type="match status" value="1"/>
</dbReference>
<gene>
    <name evidence="8" type="ORF">HF324_01100</name>
    <name evidence="7" type="ORF">HF329_01395</name>
</gene>
<name>A0AAE6ZMJ3_9BACT</name>
<feature type="domain" description="Mechanosensitive ion channel MscS" evidence="6">
    <location>
        <begin position="189"/>
        <end position="255"/>
    </location>
</feature>
<feature type="transmembrane region" description="Helical" evidence="5">
    <location>
        <begin position="96"/>
        <end position="119"/>
    </location>
</feature>
<organism evidence="7 9">
    <name type="scientific">Chitinophaga oryzae</name>
    <dbReference type="NCBI Taxonomy" id="2725414"/>
    <lineage>
        <taxon>Bacteria</taxon>
        <taxon>Pseudomonadati</taxon>
        <taxon>Bacteroidota</taxon>
        <taxon>Chitinophagia</taxon>
        <taxon>Chitinophagales</taxon>
        <taxon>Chitinophagaceae</taxon>
        <taxon>Chitinophaga</taxon>
    </lineage>
</organism>
<feature type="transmembrane region" description="Helical" evidence="5">
    <location>
        <begin position="140"/>
        <end position="161"/>
    </location>
</feature>
<dbReference type="Gene3D" id="1.10.287.1260">
    <property type="match status" value="1"/>
</dbReference>
<dbReference type="InterPro" id="IPR023408">
    <property type="entry name" value="MscS_beta-dom_sf"/>
</dbReference>
<keyword evidence="10" id="KW-1185">Reference proteome</keyword>
<dbReference type="Proteomes" id="UP000502421">
    <property type="component" value="Chromosome"/>
</dbReference>
<evidence type="ECO:0000256" key="5">
    <source>
        <dbReference type="SAM" id="Phobius"/>
    </source>
</evidence>
<dbReference type="GO" id="GO:0008381">
    <property type="term" value="F:mechanosensitive monoatomic ion channel activity"/>
    <property type="evidence" value="ECO:0007669"/>
    <property type="project" value="UniProtKB-ARBA"/>
</dbReference>
<evidence type="ECO:0000256" key="1">
    <source>
        <dbReference type="ARBA" id="ARBA00004370"/>
    </source>
</evidence>
<evidence type="ECO:0000259" key="6">
    <source>
        <dbReference type="Pfam" id="PF00924"/>
    </source>
</evidence>
<evidence type="ECO:0000313" key="7">
    <source>
        <dbReference type="EMBL" id="QJB35979.1"/>
    </source>
</evidence>
<dbReference type="PANTHER" id="PTHR30566">
    <property type="entry name" value="YNAI-RELATED MECHANOSENSITIVE ION CHANNEL"/>
    <property type="match status" value="1"/>
</dbReference>